<dbReference type="Pfam" id="PF03732">
    <property type="entry name" value="Retrotrans_gag"/>
    <property type="match status" value="1"/>
</dbReference>
<dbReference type="InterPro" id="IPR043502">
    <property type="entry name" value="DNA/RNA_pol_sf"/>
</dbReference>
<dbReference type="InterPro" id="IPR043128">
    <property type="entry name" value="Rev_trsase/Diguanyl_cyclase"/>
</dbReference>
<dbReference type="PANTHER" id="PTHR24559:SF444">
    <property type="entry name" value="REVERSE TRANSCRIPTASE DOMAIN-CONTAINING PROTEIN"/>
    <property type="match status" value="1"/>
</dbReference>
<keyword evidence="1" id="KW-0812">Transmembrane</keyword>
<feature type="domain" description="Reverse transcriptase" evidence="2">
    <location>
        <begin position="388"/>
        <end position="466"/>
    </location>
</feature>
<sequence length="490" mass="56086">MLRIECSGAKLSVQQTEVGGPAQPPSTPDSTSMLHELIVRLLSRLDSVPPSGVRPVPSIAPPRFAAPHTYFSAAMYVAEQKSSERFVRLVPHRHVGSLAMGWEQFTEVFLKRFVPYNLQDQSRDEFDRLEQGSLSVSKYEARFHELSRYAMSSIPIEFERIFVRRSFMSRVSSTVIHPKVKIIQVRDYRVIRVDQCMPPFRVQMVLVDPSLVRPVRVHIVDPQVREGVQTLLVMLSGILVPVVVLFVRSLGIRQRISPDVLSLLPSLDHRLLILHQPHRHEKLLIVLEVVPRAPRVDLRELEVVLIVALKLVVTTNSSMLNRVDPRLTYSYVFTYFVVGIDHVCESFDVHISVSTSVGYSLVVDRAYRGCVMTFVDNETRAYLILLDMLDFDMILGYHKLRVRDSNIPKTTFRTRYGHYEFVVMFFGLTNAPGAFIELMNRVFQPYLSFFVILFIDYILVYFKNEGNAVTKEGIMVDPAKVTTVRPLFGD</sequence>
<feature type="domain" description="Retrotransposon gag" evidence="3">
    <location>
        <begin position="97"/>
        <end position="151"/>
    </location>
</feature>
<dbReference type="InterPro" id="IPR005162">
    <property type="entry name" value="Retrotrans_gag_dom"/>
</dbReference>
<reference evidence="4" key="1">
    <citation type="submission" date="2023-08" db="EMBL/GenBank/DDBJ databases">
        <title>A de novo genome assembly of Solanum verrucosum Schlechtendal, a Mexican diploid species geographically isolated from the other diploid A-genome species in potato relatives.</title>
        <authorList>
            <person name="Hosaka K."/>
        </authorList>
    </citation>
    <scope>NUCLEOTIDE SEQUENCE</scope>
    <source>
        <tissue evidence="4">Young leaves</tissue>
    </source>
</reference>
<dbReference type="SUPFAM" id="SSF56672">
    <property type="entry name" value="DNA/RNA polymerases"/>
    <property type="match status" value="1"/>
</dbReference>
<dbReference type="Gene3D" id="3.10.10.10">
    <property type="entry name" value="HIV Type 1 Reverse Transcriptase, subunit A, domain 1"/>
    <property type="match status" value="1"/>
</dbReference>
<dbReference type="Pfam" id="PF00078">
    <property type="entry name" value="RVT_1"/>
    <property type="match status" value="1"/>
</dbReference>
<gene>
    <name evidence="4" type="ORF">MTR67_040115</name>
</gene>
<organism evidence="4 5">
    <name type="scientific">Solanum verrucosum</name>
    <dbReference type="NCBI Taxonomy" id="315347"/>
    <lineage>
        <taxon>Eukaryota</taxon>
        <taxon>Viridiplantae</taxon>
        <taxon>Streptophyta</taxon>
        <taxon>Embryophyta</taxon>
        <taxon>Tracheophyta</taxon>
        <taxon>Spermatophyta</taxon>
        <taxon>Magnoliopsida</taxon>
        <taxon>eudicotyledons</taxon>
        <taxon>Gunneridae</taxon>
        <taxon>Pentapetalae</taxon>
        <taxon>asterids</taxon>
        <taxon>lamiids</taxon>
        <taxon>Solanales</taxon>
        <taxon>Solanaceae</taxon>
        <taxon>Solanoideae</taxon>
        <taxon>Solaneae</taxon>
        <taxon>Solanum</taxon>
    </lineage>
</organism>
<dbReference type="Proteomes" id="UP001234989">
    <property type="component" value="Chromosome 9"/>
</dbReference>
<accession>A0AAF0ZRD5</accession>
<evidence type="ECO:0000256" key="1">
    <source>
        <dbReference type="SAM" id="Phobius"/>
    </source>
</evidence>
<evidence type="ECO:0000259" key="2">
    <source>
        <dbReference type="Pfam" id="PF00078"/>
    </source>
</evidence>
<feature type="transmembrane region" description="Helical" evidence="1">
    <location>
        <begin position="228"/>
        <end position="247"/>
    </location>
</feature>
<feature type="transmembrane region" description="Helical" evidence="1">
    <location>
        <begin position="419"/>
        <end position="436"/>
    </location>
</feature>
<protein>
    <recommendedName>
        <fullName evidence="6">Retrotransposon gag domain-containing protein</fullName>
    </recommendedName>
</protein>
<dbReference type="PANTHER" id="PTHR24559">
    <property type="entry name" value="TRANSPOSON TY3-I GAG-POL POLYPROTEIN"/>
    <property type="match status" value="1"/>
</dbReference>
<evidence type="ECO:0008006" key="6">
    <source>
        <dbReference type="Google" id="ProtNLM"/>
    </source>
</evidence>
<dbReference type="EMBL" id="CP133620">
    <property type="protein sequence ID" value="WMV46730.1"/>
    <property type="molecule type" value="Genomic_DNA"/>
</dbReference>
<keyword evidence="5" id="KW-1185">Reference proteome</keyword>
<evidence type="ECO:0000313" key="4">
    <source>
        <dbReference type="EMBL" id="WMV46730.1"/>
    </source>
</evidence>
<dbReference type="AlphaFoldDB" id="A0AAF0ZRD5"/>
<feature type="transmembrane region" description="Helical" evidence="1">
    <location>
        <begin position="442"/>
        <end position="462"/>
    </location>
</feature>
<name>A0AAF0ZRD5_SOLVR</name>
<evidence type="ECO:0000313" key="5">
    <source>
        <dbReference type="Proteomes" id="UP001234989"/>
    </source>
</evidence>
<evidence type="ECO:0000259" key="3">
    <source>
        <dbReference type="Pfam" id="PF03732"/>
    </source>
</evidence>
<keyword evidence="1" id="KW-1133">Transmembrane helix</keyword>
<dbReference type="InterPro" id="IPR053134">
    <property type="entry name" value="RNA-dir_DNA_polymerase"/>
</dbReference>
<keyword evidence="1" id="KW-0472">Membrane</keyword>
<dbReference type="Gene3D" id="3.30.70.270">
    <property type="match status" value="1"/>
</dbReference>
<dbReference type="InterPro" id="IPR000477">
    <property type="entry name" value="RT_dom"/>
</dbReference>
<proteinExistence type="predicted"/>